<dbReference type="GO" id="GO:0004526">
    <property type="term" value="F:ribonuclease P activity"/>
    <property type="evidence" value="ECO:0007669"/>
    <property type="project" value="TreeGrafter"/>
</dbReference>
<dbReference type="GO" id="GO:0000172">
    <property type="term" value="C:ribonuclease MRP complex"/>
    <property type="evidence" value="ECO:0007669"/>
    <property type="project" value="TreeGrafter"/>
</dbReference>
<dbReference type="GO" id="GO:0001682">
    <property type="term" value="P:tRNA 5'-leader removal"/>
    <property type="evidence" value="ECO:0007669"/>
    <property type="project" value="InterPro"/>
</dbReference>
<dbReference type="GO" id="GO:0000447">
    <property type="term" value="P:endonucleolytic cleavage in ITS1 to separate SSU-rRNA from 5.8S rRNA and LSU-rRNA from tricistronic rRNA transcript (SSU-rRNA, 5.8S rRNA, LSU-rRNA)"/>
    <property type="evidence" value="ECO:0007669"/>
    <property type="project" value="TreeGrafter"/>
</dbReference>
<dbReference type="EMBL" id="LCWF01000053">
    <property type="protein sequence ID" value="KKY24966.1"/>
    <property type="molecule type" value="Genomic_DNA"/>
</dbReference>
<dbReference type="PANTHER" id="PTHR15396:SF1">
    <property type="entry name" value="RIBONUCLEASE P PROTEIN SUBUNIT P40"/>
    <property type="match status" value="1"/>
</dbReference>
<dbReference type="AlphaFoldDB" id="A0A0G2ES37"/>
<organism evidence="1 2">
    <name type="scientific">Phaeomoniella chlamydospora</name>
    <name type="common">Phaeoacremonium chlamydosporum</name>
    <dbReference type="NCBI Taxonomy" id="158046"/>
    <lineage>
        <taxon>Eukaryota</taxon>
        <taxon>Fungi</taxon>
        <taxon>Dikarya</taxon>
        <taxon>Ascomycota</taxon>
        <taxon>Pezizomycotina</taxon>
        <taxon>Eurotiomycetes</taxon>
        <taxon>Chaetothyriomycetidae</taxon>
        <taxon>Phaeomoniellales</taxon>
        <taxon>Phaeomoniellaceae</taxon>
        <taxon>Phaeomoniella</taxon>
    </lineage>
</organism>
<dbReference type="OrthoDB" id="63112at2759"/>
<dbReference type="Proteomes" id="UP000053317">
    <property type="component" value="Unassembled WGS sequence"/>
</dbReference>
<protein>
    <submittedName>
        <fullName evidence="1">Putative ribonuclease p protein subunit</fullName>
    </submittedName>
</protein>
<evidence type="ECO:0000313" key="2">
    <source>
        <dbReference type="Proteomes" id="UP000053317"/>
    </source>
</evidence>
<dbReference type="Pfam" id="PF08584">
    <property type="entry name" value="Ribonuc_P_40"/>
    <property type="match status" value="1"/>
</dbReference>
<sequence length="323" mass="36806">MFNFQGADPGHVDPKTYTTIGALPGHIDPNQPPNKKPWRTINDNTFVRSLELVMPQELRAIILDQIDQQFKVLTYEKLIMKLEEVLEESFFNDFVKKDNVLMVSEGRPGVDNIFSLRREEDADDASKGILRLDIDKESYERAGLQGQTIRGKGRKHTKARFRIELDLRLPSMIHGKKGFERLITAARNVLNTSLTWLFLDESQPPRAVSKEDQPQSAIEKYYPTKMDCKPSIGTLQQILVPPLCPPSIGDDTALNEWIYEITEWLGLVGLESPRIREGDTPETYLSRYSLPGNTPPAGTQLCKVRWTGLIHSEFIINLMIQLM</sequence>
<name>A0A0G2ES37_PHACM</name>
<accession>A0A0G2ES37</accession>
<dbReference type="GO" id="GO:0030681">
    <property type="term" value="C:multimeric ribonuclease P complex"/>
    <property type="evidence" value="ECO:0007669"/>
    <property type="project" value="TreeGrafter"/>
</dbReference>
<gene>
    <name evidence="1" type="ORF">UCRPC4_g02187</name>
</gene>
<reference evidence="1 2" key="1">
    <citation type="submission" date="2015-05" db="EMBL/GenBank/DDBJ databases">
        <title>Distinctive expansion of gene families associated with plant cell wall degradation and secondary metabolism in the genomes of grapevine trunk pathogens.</title>
        <authorList>
            <person name="Lawrence D.P."/>
            <person name="Travadon R."/>
            <person name="Rolshausen P.E."/>
            <person name="Baumgartner K."/>
        </authorList>
    </citation>
    <scope>NUCLEOTIDE SEQUENCE [LARGE SCALE GENOMIC DNA]</scope>
    <source>
        <strain evidence="1">UCRPC4</strain>
    </source>
</reference>
<dbReference type="InterPro" id="IPR013893">
    <property type="entry name" value="RNase_P_Rpp40"/>
</dbReference>
<dbReference type="GO" id="GO:0000171">
    <property type="term" value="F:ribonuclease MRP activity"/>
    <property type="evidence" value="ECO:0007669"/>
    <property type="project" value="TreeGrafter"/>
</dbReference>
<dbReference type="PANTHER" id="PTHR15396">
    <property type="entry name" value="RIBONUCLEASE P PROTEIN SUBUNIT P40"/>
    <property type="match status" value="1"/>
</dbReference>
<proteinExistence type="predicted"/>
<keyword evidence="2" id="KW-1185">Reference proteome</keyword>
<comment type="caution">
    <text evidence="1">The sequence shown here is derived from an EMBL/GenBank/DDBJ whole genome shotgun (WGS) entry which is preliminary data.</text>
</comment>
<reference evidence="1 2" key="2">
    <citation type="submission" date="2015-05" db="EMBL/GenBank/DDBJ databases">
        <authorList>
            <person name="Morales-Cruz A."/>
            <person name="Amrine K.C."/>
            <person name="Cantu D."/>
        </authorList>
    </citation>
    <scope>NUCLEOTIDE SEQUENCE [LARGE SCALE GENOMIC DNA]</scope>
    <source>
        <strain evidence="1">UCRPC4</strain>
    </source>
</reference>
<evidence type="ECO:0000313" key="1">
    <source>
        <dbReference type="EMBL" id="KKY24966.1"/>
    </source>
</evidence>